<proteinExistence type="predicted"/>
<evidence type="ECO:0000313" key="2">
    <source>
        <dbReference type="Proteomes" id="UP000324222"/>
    </source>
</evidence>
<organism evidence="1 2">
    <name type="scientific">Portunus trituberculatus</name>
    <name type="common">Swimming crab</name>
    <name type="synonym">Neptunus trituberculatus</name>
    <dbReference type="NCBI Taxonomy" id="210409"/>
    <lineage>
        <taxon>Eukaryota</taxon>
        <taxon>Metazoa</taxon>
        <taxon>Ecdysozoa</taxon>
        <taxon>Arthropoda</taxon>
        <taxon>Crustacea</taxon>
        <taxon>Multicrustacea</taxon>
        <taxon>Malacostraca</taxon>
        <taxon>Eumalacostraca</taxon>
        <taxon>Eucarida</taxon>
        <taxon>Decapoda</taxon>
        <taxon>Pleocyemata</taxon>
        <taxon>Brachyura</taxon>
        <taxon>Eubrachyura</taxon>
        <taxon>Portunoidea</taxon>
        <taxon>Portunidae</taxon>
        <taxon>Portuninae</taxon>
        <taxon>Portunus</taxon>
    </lineage>
</organism>
<sequence length="173" mass="18941">METCHGTEEVNEWQVKREECCDASKSQAVQGKPSARICRLGYYQLILGAHRPPPLPQSFKGLRKSDALNSQQEEELEPSGGQSFSSSPSSGIVMFAVVFCCCCCSHNSNSPSTSCSSRPLVCSSSRHTSRRLLVSSRHVCSHLLWQSSGSIGLPVVLICFSVFLESEQKQVNN</sequence>
<accession>A0A5B7GVP1</accession>
<protein>
    <submittedName>
        <fullName evidence="1">Uncharacterized protein</fullName>
    </submittedName>
</protein>
<dbReference type="AlphaFoldDB" id="A0A5B7GVP1"/>
<evidence type="ECO:0000313" key="1">
    <source>
        <dbReference type="EMBL" id="MPC64060.1"/>
    </source>
</evidence>
<name>A0A5B7GVP1_PORTR</name>
<keyword evidence="2" id="KW-1185">Reference proteome</keyword>
<reference evidence="1 2" key="1">
    <citation type="submission" date="2019-05" db="EMBL/GenBank/DDBJ databases">
        <title>Another draft genome of Portunus trituberculatus and its Hox gene families provides insights of decapod evolution.</title>
        <authorList>
            <person name="Jeong J.-H."/>
            <person name="Song I."/>
            <person name="Kim S."/>
            <person name="Choi T."/>
            <person name="Kim D."/>
            <person name="Ryu S."/>
            <person name="Kim W."/>
        </authorList>
    </citation>
    <scope>NUCLEOTIDE SEQUENCE [LARGE SCALE GENOMIC DNA]</scope>
    <source>
        <tissue evidence="1">Muscle</tissue>
    </source>
</reference>
<gene>
    <name evidence="1" type="ORF">E2C01_058170</name>
</gene>
<comment type="caution">
    <text evidence="1">The sequence shown here is derived from an EMBL/GenBank/DDBJ whole genome shotgun (WGS) entry which is preliminary data.</text>
</comment>
<dbReference type="Proteomes" id="UP000324222">
    <property type="component" value="Unassembled WGS sequence"/>
</dbReference>
<dbReference type="EMBL" id="VSRR010021598">
    <property type="protein sequence ID" value="MPC64060.1"/>
    <property type="molecule type" value="Genomic_DNA"/>
</dbReference>